<evidence type="ECO:0000313" key="12">
    <source>
        <dbReference type="EMBL" id="PFH55686.1"/>
    </source>
</evidence>
<dbReference type="GO" id="GO:0005789">
    <property type="term" value="C:endoplasmic reticulum membrane"/>
    <property type="evidence" value="ECO:0007669"/>
    <property type="project" value="UniProtKB-SubCell"/>
</dbReference>
<keyword evidence="5 10" id="KW-0256">Endoplasmic reticulum</keyword>
<comment type="caution">
    <text evidence="12">The sequence shown here is derived from an EMBL/GenBank/DDBJ whole genome shotgun (WGS) entry which is preliminary data.</text>
</comment>
<dbReference type="GO" id="GO:0006888">
    <property type="term" value="P:endoplasmic reticulum to Golgi vesicle-mediated transport"/>
    <property type="evidence" value="ECO:0007669"/>
    <property type="project" value="UniProtKB-UniRule"/>
</dbReference>
<dbReference type="PANTHER" id="PTHR23284:SF0">
    <property type="entry name" value="PROLACTIN REGULATORY ELEMENT-BINDING PROTEIN"/>
    <property type="match status" value="1"/>
</dbReference>
<feature type="compositionally biased region" description="Basic and acidic residues" evidence="11">
    <location>
        <begin position="393"/>
        <end position="402"/>
    </location>
</feature>
<evidence type="ECO:0000256" key="9">
    <source>
        <dbReference type="ARBA" id="ARBA00023136"/>
    </source>
</evidence>
<dbReference type="PANTHER" id="PTHR23284">
    <property type="entry name" value="PROLACTIN REGULATORY ELEMENT BINDING PROTEIN"/>
    <property type="match status" value="1"/>
</dbReference>
<dbReference type="GO" id="GO:0000139">
    <property type="term" value="C:Golgi membrane"/>
    <property type="evidence" value="ECO:0007669"/>
    <property type="project" value="UniProtKB-SubCell"/>
</dbReference>
<keyword evidence="9" id="KW-0472">Membrane</keyword>
<evidence type="ECO:0000256" key="11">
    <source>
        <dbReference type="SAM" id="MobiDB-lite"/>
    </source>
</evidence>
<keyword evidence="13" id="KW-1185">Reference proteome</keyword>
<sequence>MAPSLPCASLELDYPLYALDFDPEDAARLVVGGGGGAGRSGVGNKITVLEVRQDELRVTTEAELSRDEDSVMSLAVGPSQGQGKPTRLFAGINSDMASGVNLHLRALALHHRSGARLAELTRTALFANTDADSYQRLLRLAGPVGAAASAMGKESQIAVFDSTGSQPKPRGLLQLPVDAEDLDLVQTAEGEFQLAFCYKHELHVVALTAEQNSEPRLIYTVPVADDDDGGPRPAFRAIRFLTPTFLLAVSNLPQRRGVLIQGFRMPSSATDMAAVAVAARISRNLSATALAVANPSPVTPSWAALGDAQFVIAVAGSDSSIRLYTLEHRAASTLNLLSGLDPVCTVAECHGRGSITGLAFSKPTSTGRGAKTVKLNLGSISLQKSVAVHAVPLKEHSDGAEQRRRKNRGPPRKGRQVVALRARKPSSTWLVVVLSLTVLLMAMVGQAVMELYGKSEPLLLGRRFSPEWHAALASSPPPPPPLDARMVQVTAPPQ</sequence>
<keyword evidence="8" id="KW-1133">Transmembrane helix</keyword>
<keyword evidence="6" id="KW-0931">ER-Golgi transport</keyword>
<dbReference type="Gene3D" id="2.130.10.10">
    <property type="entry name" value="YVTN repeat-like/Quinoprotein amine dehydrogenase"/>
    <property type="match status" value="1"/>
</dbReference>
<comment type="similarity">
    <text evidence="10">Belongs to the WD repeat SEC12 family.</text>
</comment>
<gene>
    <name evidence="12" type="ORF">XA68_17821</name>
</gene>
<dbReference type="InterPro" id="IPR015943">
    <property type="entry name" value="WD40/YVTN_repeat-like_dom_sf"/>
</dbReference>
<name>A0A2A9P4A3_OPHUN</name>
<evidence type="ECO:0000256" key="10">
    <source>
        <dbReference type="RuleBase" id="RU369019"/>
    </source>
</evidence>
<keyword evidence="3" id="KW-0812">Transmembrane</keyword>
<dbReference type="GO" id="GO:0003400">
    <property type="term" value="P:regulation of COPII vesicle coating"/>
    <property type="evidence" value="ECO:0007669"/>
    <property type="project" value="UniProtKB-UniRule"/>
</dbReference>
<dbReference type="OrthoDB" id="16538at2759"/>
<keyword evidence="7 10" id="KW-0653">Protein transport</keyword>
<dbReference type="GO" id="GO:0005085">
    <property type="term" value="F:guanyl-nucleotide exchange factor activity"/>
    <property type="evidence" value="ECO:0007669"/>
    <property type="project" value="InterPro"/>
</dbReference>
<evidence type="ECO:0000256" key="6">
    <source>
        <dbReference type="ARBA" id="ARBA00022892"/>
    </source>
</evidence>
<evidence type="ECO:0000256" key="1">
    <source>
        <dbReference type="ARBA" id="ARBA00022448"/>
    </source>
</evidence>
<dbReference type="AlphaFoldDB" id="A0A2A9P4A3"/>
<feature type="region of interest" description="Disordered" evidence="11">
    <location>
        <begin position="393"/>
        <end position="417"/>
    </location>
</feature>
<reference evidence="12 13" key="1">
    <citation type="journal article" date="2015" name="BMC Genomics">
        <title>Gene expression during zombie ant biting behavior reflects the complexity underlying fungal parasitic behavioral manipulation.</title>
        <authorList>
            <person name="de Bekker C."/>
            <person name="Ohm R.A."/>
            <person name="Loreto R.G."/>
            <person name="Sebastian A."/>
            <person name="Albert I."/>
            <person name="Merrow M."/>
            <person name="Brachmann A."/>
            <person name="Hughes D.P."/>
        </authorList>
    </citation>
    <scope>NUCLEOTIDE SEQUENCE [LARGE SCALE GENOMIC DNA]</scope>
    <source>
        <strain evidence="12 13">SC16a</strain>
    </source>
</reference>
<keyword evidence="1 10" id="KW-0813">Transport</keyword>
<keyword evidence="2 10" id="KW-0853">WD repeat</keyword>
<evidence type="ECO:0000256" key="4">
    <source>
        <dbReference type="ARBA" id="ARBA00022737"/>
    </source>
</evidence>
<feature type="compositionally biased region" description="Basic residues" evidence="11">
    <location>
        <begin position="403"/>
        <end position="415"/>
    </location>
</feature>
<dbReference type="InterPro" id="IPR045260">
    <property type="entry name" value="Sec12-like"/>
</dbReference>
<dbReference type="EMBL" id="LAZP02000805">
    <property type="protein sequence ID" value="PFH55686.1"/>
    <property type="molecule type" value="Genomic_DNA"/>
</dbReference>
<evidence type="ECO:0000256" key="5">
    <source>
        <dbReference type="ARBA" id="ARBA00022824"/>
    </source>
</evidence>
<comment type="function">
    <text evidence="10">Guanine nucleotide-exchange factor (GEF) required for the formation or budding of transport vesicles from the ER.</text>
</comment>
<feature type="region of interest" description="Disordered" evidence="11">
    <location>
        <begin position="471"/>
        <end position="494"/>
    </location>
</feature>
<organism evidence="12 13">
    <name type="scientific">Ophiocordyceps unilateralis</name>
    <name type="common">Zombie-ant fungus</name>
    <name type="synonym">Torrubia unilateralis</name>
    <dbReference type="NCBI Taxonomy" id="268505"/>
    <lineage>
        <taxon>Eukaryota</taxon>
        <taxon>Fungi</taxon>
        <taxon>Dikarya</taxon>
        <taxon>Ascomycota</taxon>
        <taxon>Pezizomycotina</taxon>
        <taxon>Sordariomycetes</taxon>
        <taxon>Hypocreomycetidae</taxon>
        <taxon>Hypocreales</taxon>
        <taxon>Ophiocordycipitaceae</taxon>
        <taxon>Ophiocordyceps</taxon>
    </lineage>
</organism>
<evidence type="ECO:0000256" key="7">
    <source>
        <dbReference type="ARBA" id="ARBA00022927"/>
    </source>
</evidence>
<dbReference type="Proteomes" id="UP000037136">
    <property type="component" value="Unassembled WGS sequence"/>
</dbReference>
<evidence type="ECO:0000256" key="3">
    <source>
        <dbReference type="ARBA" id="ARBA00022692"/>
    </source>
</evidence>
<evidence type="ECO:0000256" key="8">
    <source>
        <dbReference type="ARBA" id="ARBA00022989"/>
    </source>
</evidence>
<dbReference type="GO" id="GO:0015031">
    <property type="term" value="P:protein transport"/>
    <property type="evidence" value="ECO:0007669"/>
    <property type="project" value="UniProtKB-KW"/>
</dbReference>
<keyword evidence="4 10" id="KW-0677">Repeat</keyword>
<reference evidence="12 13" key="2">
    <citation type="journal article" date="2017" name="Sci. Rep.">
        <title>Ant-infecting Ophiocordyceps genomes reveal a high diversity of potential behavioral manipulation genes and a possible major role for enterotoxins.</title>
        <authorList>
            <person name="de Bekker C."/>
            <person name="Ohm R.A."/>
            <person name="Evans H.C."/>
            <person name="Brachmann A."/>
            <person name="Hughes D.P."/>
        </authorList>
    </citation>
    <scope>NUCLEOTIDE SEQUENCE [LARGE SCALE GENOMIC DNA]</scope>
    <source>
        <strain evidence="12 13">SC16a</strain>
    </source>
</reference>
<comment type="subcellular location">
    <subcellularLocation>
        <location evidence="10">Endoplasmic reticulum membrane</location>
        <topology evidence="10">Single-pass type II membrane protein</topology>
    </subcellularLocation>
    <subcellularLocation>
        <location evidence="10">Golgi apparatus membrane</location>
        <topology evidence="10">Single-pass type II membrane protein</topology>
    </subcellularLocation>
</comment>
<dbReference type="STRING" id="268505.A0A2A9P4A3"/>
<protein>
    <recommendedName>
        <fullName evidence="10">Guanine nucleotide-exchange factor SEC12</fullName>
    </recommendedName>
</protein>
<evidence type="ECO:0000256" key="2">
    <source>
        <dbReference type="ARBA" id="ARBA00022574"/>
    </source>
</evidence>
<accession>A0A2A9P4A3</accession>
<proteinExistence type="inferred from homology"/>
<evidence type="ECO:0000313" key="13">
    <source>
        <dbReference type="Proteomes" id="UP000037136"/>
    </source>
</evidence>